<comment type="subcellular location">
    <subcellularLocation>
        <location evidence="1">Cytoplasm</location>
    </subcellularLocation>
</comment>
<evidence type="ECO:0000256" key="6">
    <source>
        <dbReference type="ARBA" id="ARBA00022553"/>
    </source>
</evidence>
<comment type="subunit">
    <text evidence="4">Homodimer.</text>
</comment>
<dbReference type="InterPro" id="IPR036291">
    <property type="entry name" value="NAD(P)-bd_dom_sf"/>
</dbReference>
<dbReference type="PANTHER" id="PTHR48075:SF1">
    <property type="entry name" value="LAMBDA-CRYSTALLIN HOMOLOG"/>
    <property type="match status" value="1"/>
</dbReference>
<feature type="binding site" evidence="12">
    <location>
        <position position="133"/>
    </location>
    <ligand>
        <name>CoA</name>
        <dbReference type="ChEBI" id="CHEBI:57287"/>
    </ligand>
</feature>
<name>A0A3D8PH58_9BACI</name>
<dbReference type="GO" id="GO:0050104">
    <property type="term" value="F:L-gulonate 3-dehydrogenase activity"/>
    <property type="evidence" value="ECO:0007669"/>
    <property type="project" value="UniProtKB-EC"/>
</dbReference>
<dbReference type="GO" id="GO:0019605">
    <property type="term" value="P:butyrate metabolic process"/>
    <property type="evidence" value="ECO:0007669"/>
    <property type="project" value="UniProtKB-UniPathway"/>
</dbReference>
<feature type="domain" description="3-hydroxyacyl-CoA dehydrogenase NAD binding" evidence="14">
    <location>
        <begin position="18"/>
        <end position="197"/>
    </location>
</feature>
<reference evidence="16" key="1">
    <citation type="submission" date="2017-11" db="EMBL/GenBank/DDBJ databases">
        <authorList>
            <person name="Zhu W."/>
        </authorList>
    </citation>
    <scope>NUCLEOTIDE SEQUENCE [LARGE SCALE GENOMIC DNA]</scope>
    <source>
        <strain evidence="16">CAU 1051</strain>
    </source>
</reference>
<dbReference type="EC" id="1.1.1.45" evidence="9"/>
<evidence type="ECO:0000256" key="12">
    <source>
        <dbReference type="PIRSR" id="PIRSR000105-3"/>
    </source>
</evidence>
<dbReference type="EMBL" id="PIOD01000025">
    <property type="protein sequence ID" value="RDW15416.1"/>
    <property type="molecule type" value="Genomic_DNA"/>
</dbReference>
<gene>
    <name evidence="15" type="ORF">CWR45_16645</name>
</gene>
<organism evidence="15 16">
    <name type="scientific">Oceanobacillus chungangensis</name>
    <dbReference type="NCBI Taxonomy" id="1229152"/>
    <lineage>
        <taxon>Bacteria</taxon>
        <taxon>Bacillati</taxon>
        <taxon>Bacillota</taxon>
        <taxon>Bacilli</taxon>
        <taxon>Bacillales</taxon>
        <taxon>Bacillaceae</taxon>
        <taxon>Oceanobacillus</taxon>
    </lineage>
</organism>
<evidence type="ECO:0000256" key="1">
    <source>
        <dbReference type="ARBA" id="ARBA00004496"/>
    </source>
</evidence>
<evidence type="ECO:0000259" key="14">
    <source>
        <dbReference type="Pfam" id="PF02737"/>
    </source>
</evidence>
<dbReference type="PANTHER" id="PTHR48075">
    <property type="entry name" value="3-HYDROXYACYL-COA DEHYDROGENASE FAMILY PROTEIN"/>
    <property type="match status" value="1"/>
</dbReference>
<feature type="binding site" evidence="12">
    <location>
        <position position="69"/>
    </location>
    <ligand>
        <name>CoA</name>
        <dbReference type="ChEBI" id="CHEBI:57287"/>
    </ligand>
</feature>
<keyword evidence="5" id="KW-0963">Cytoplasm</keyword>
<evidence type="ECO:0000256" key="4">
    <source>
        <dbReference type="ARBA" id="ARBA00011738"/>
    </source>
</evidence>
<accession>A0A3D8PH58</accession>
<dbReference type="Gene3D" id="1.10.1040.10">
    <property type="entry name" value="N-(1-d-carboxylethyl)-l-norvaline Dehydrogenase, domain 2"/>
    <property type="match status" value="1"/>
</dbReference>
<dbReference type="PIRSF" id="PIRSF000105">
    <property type="entry name" value="HCDH"/>
    <property type="match status" value="1"/>
</dbReference>
<evidence type="ECO:0000256" key="11">
    <source>
        <dbReference type="PIRSR" id="PIRSR000105-1"/>
    </source>
</evidence>
<feature type="domain" description="3-hydroxyacyl-CoA dehydrogenase C-terminal" evidence="13">
    <location>
        <begin position="201"/>
        <end position="299"/>
    </location>
</feature>
<dbReference type="PROSITE" id="PS00067">
    <property type="entry name" value="3HCDH"/>
    <property type="match status" value="1"/>
</dbReference>
<dbReference type="GO" id="GO:0070403">
    <property type="term" value="F:NAD+ binding"/>
    <property type="evidence" value="ECO:0007669"/>
    <property type="project" value="InterPro"/>
</dbReference>
<dbReference type="Proteomes" id="UP000256520">
    <property type="component" value="Unassembled WGS sequence"/>
</dbReference>
<comment type="caution">
    <text evidence="15">The sequence shown here is derived from an EMBL/GenBank/DDBJ whole genome shotgun (WGS) entry which is preliminary data.</text>
</comment>
<keyword evidence="16" id="KW-1185">Reference proteome</keyword>
<dbReference type="InterPro" id="IPR006176">
    <property type="entry name" value="3-OHacyl-CoA_DH_NAD-bd"/>
</dbReference>
<dbReference type="GO" id="GO:0005737">
    <property type="term" value="C:cytoplasm"/>
    <property type="evidence" value="ECO:0007669"/>
    <property type="project" value="UniProtKB-SubCell"/>
</dbReference>
<dbReference type="UniPathway" id="UPA00863"/>
<evidence type="ECO:0000313" key="16">
    <source>
        <dbReference type="Proteomes" id="UP000256520"/>
    </source>
</evidence>
<protein>
    <recommendedName>
        <fullName evidence="10">L-gulonate 3-dehydrogenase</fullName>
        <ecNumber evidence="9">1.1.1.45</ecNumber>
    </recommendedName>
    <alternativeName>
        <fullName evidence="10">L-gulonate 3-dehydrogenase</fullName>
    </alternativeName>
</protein>
<proteinExistence type="inferred from homology"/>
<comment type="pathway">
    <text evidence="2">Lipid metabolism; butanoate metabolism.</text>
</comment>
<evidence type="ECO:0000256" key="3">
    <source>
        <dbReference type="ARBA" id="ARBA00009463"/>
    </source>
</evidence>
<dbReference type="InterPro" id="IPR006108">
    <property type="entry name" value="3HC_DH_C"/>
</dbReference>
<evidence type="ECO:0000256" key="10">
    <source>
        <dbReference type="ARBA" id="ARBA00042709"/>
    </source>
</evidence>
<dbReference type="Gene3D" id="3.40.50.720">
    <property type="entry name" value="NAD(P)-binding Rossmann-like Domain"/>
    <property type="match status" value="1"/>
</dbReference>
<evidence type="ECO:0000256" key="9">
    <source>
        <dbReference type="ARBA" id="ARBA00038962"/>
    </source>
</evidence>
<feature type="site" description="Important for catalytic activity" evidence="11">
    <location>
        <position position="154"/>
    </location>
</feature>
<evidence type="ECO:0000256" key="7">
    <source>
        <dbReference type="ARBA" id="ARBA00023002"/>
    </source>
</evidence>
<dbReference type="InterPro" id="IPR006180">
    <property type="entry name" value="3-OHacyl-CoA_DH_CS"/>
</dbReference>
<evidence type="ECO:0000256" key="5">
    <source>
        <dbReference type="ARBA" id="ARBA00022490"/>
    </source>
</evidence>
<dbReference type="Pfam" id="PF00725">
    <property type="entry name" value="3HCDH"/>
    <property type="match status" value="1"/>
</dbReference>
<dbReference type="InterPro" id="IPR022694">
    <property type="entry name" value="3-OHacyl-CoA_DH"/>
</dbReference>
<evidence type="ECO:0000256" key="8">
    <source>
        <dbReference type="ARBA" id="ARBA00023027"/>
    </source>
</evidence>
<keyword evidence="8" id="KW-0520">NAD</keyword>
<comment type="similarity">
    <text evidence="3">Belongs to the 3-hydroxyacyl-CoA dehydrogenase family.</text>
</comment>
<dbReference type="Pfam" id="PF02737">
    <property type="entry name" value="3HCDH_N"/>
    <property type="match status" value="1"/>
</dbReference>
<dbReference type="SUPFAM" id="SSF51735">
    <property type="entry name" value="NAD(P)-binding Rossmann-fold domains"/>
    <property type="match status" value="1"/>
</dbReference>
<dbReference type="AlphaFoldDB" id="A0A3D8PH58"/>
<dbReference type="InterPro" id="IPR013328">
    <property type="entry name" value="6PGD_dom2"/>
</dbReference>
<evidence type="ECO:0000259" key="13">
    <source>
        <dbReference type="Pfam" id="PF00725"/>
    </source>
</evidence>
<keyword evidence="7" id="KW-0560">Oxidoreductase</keyword>
<sequence>MLHDFKLHHMKRGIIMENITILGAGIMGHGAAQLFAQAGKNVRIRARRETSLEEARELITNSLKIMVDKAMLTEIEMEQVLSRITYTTDLHEAIQDADFILESIPEVLEQKLDTYDIIEGAVSEKTIISSNTSTFQLKELTQRAKHPERFIITHFFNPPQLVPIVEIVKFEKTDESIVNITYDLMKEIGKSPVVLKKEITGFIVNRVQVAMLREAFHLIETGVATAEDIDIAMKGSMGFKWAFCGPMESQDLAGLQTTQAMVGNIMQDLSNTREVPSFLSEMVENDQLGIRTNQGFYKYDDNGEKAIHTRDDHFLDLLKLQNSKVSKDTVSSSK</sequence>
<feature type="binding site" evidence="12">
    <location>
        <position position="62"/>
    </location>
    <ligand>
        <name>CoA</name>
        <dbReference type="ChEBI" id="CHEBI:57287"/>
    </ligand>
</feature>
<evidence type="ECO:0000256" key="2">
    <source>
        <dbReference type="ARBA" id="ARBA00005086"/>
    </source>
</evidence>
<evidence type="ECO:0000313" key="15">
    <source>
        <dbReference type="EMBL" id="RDW15416.1"/>
    </source>
</evidence>
<dbReference type="InterPro" id="IPR008927">
    <property type="entry name" value="6-PGluconate_DH-like_C_sf"/>
</dbReference>
<dbReference type="SUPFAM" id="SSF48179">
    <property type="entry name" value="6-phosphogluconate dehydrogenase C-terminal domain-like"/>
    <property type="match status" value="1"/>
</dbReference>
<keyword evidence="6" id="KW-0597">Phosphoprotein</keyword>